<evidence type="ECO:0000256" key="1">
    <source>
        <dbReference type="ARBA" id="ARBA00008239"/>
    </source>
</evidence>
<comment type="caution">
    <text evidence="6">The sequence shown here is derived from an EMBL/GenBank/DDBJ whole genome shotgun (WGS) entry which is preliminary data.</text>
</comment>
<dbReference type="Pfam" id="PF24391">
    <property type="entry name" value="HD-CE"/>
    <property type="match status" value="1"/>
</dbReference>
<dbReference type="SUPFAM" id="SSF109604">
    <property type="entry name" value="HD-domain/PDEase-like"/>
    <property type="match status" value="1"/>
</dbReference>
<keyword evidence="4" id="KW-0143">Chaperone</keyword>
<sequence length="834" mass="96347">MILEDTRLMKELKERDSLFYSAILGVYTEIRPLLDQRIAQVFPTYTQHDSGHSIRIIEHMSQIVNDISNLNDLEIAILVYSAMLHDIGMAANQEEITEIENGTLIYNGLNFNAILNKFNQDRILAMQEYIRIVHAERSANYIKENLSKRFVIPEMPLVSFGDTLALICEAHTKEIVWVTGNLKDRDVKGTFEINPQFCALVLRLADILDFDSSRTPPKLYTALAISGYSKEEWLQHFSISNQNKIVQGSSGEKVIEFHGSCSDSVIHRKILGYLDWVNKEIEYASELTKNFYDKHRLSFYHKVSNFINSDKYSIVDMKFQVNYKNIINLLMGEALYGNKELGVRELLQNALDACEVKKEMYVGNADLSIYEEYNAKIFIVLDKANKVVIIKDNGIGMNLPIIKNYFLEVGASYYNSDEYVLSNYKYIPIGNYGIGFLSSFMLSDKVKVRTKHFNAEMLYEVDISKDDDFVSIKEVQEPNFAGTEIILNYDQFFEVWEDKEKLKEFIEKEFLADGIQIAIIDKEKQGESIKIYNPNNLLTDSSLIDLSPYLNGVIVKIELSSSSVFQEYLNDIKFYGEPFLFDGKELVQIDEYDELIPLVNYLRDDKLGIIDFAIIESSSDLDEISSIMDSDDDVEDLYREKYDPVDISLITVPELIEIPPRGLIETEEIVDGLTFERFEEEYSHDNSSGTFFGFVSKSFFSKDELNKHIQYSNGHTYLQSNPPFTEKSKLFIRGVFVKDFNFSIMNAIQGVSIKNFLINVVNKEIKPNVSRNDINNDDERLLRNSIYQALLVHFLENLKDPIESHVLKAFMKKFHNYKNTLLNEKYKRHFISEV</sequence>
<dbReference type="RefSeq" id="WP_101176495.1">
    <property type="nucleotide sequence ID" value="NZ_PISE01000014.1"/>
</dbReference>
<keyword evidence="2" id="KW-0547">Nucleotide-binding</keyword>
<feature type="domain" description="HD-CE" evidence="5">
    <location>
        <begin position="42"/>
        <end position="282"/>
    </location>
</feature>
<evidence type="ECO:0000256" key="2">
    <source>
        <dbReference type="ARBA" id="ARBA00022741"/>
    </source>
</evidence>
<dbReference type="PRINTS" id="PR00775">
    <property type="entry name" value="HEATSHOCK90"/>
</dbReference>
<dbReference type="Proteomes" id="UP000233375">
    <property type="component" value="Unassembled WGS sequence"/>
</dbReference>
<dbReference type="GO" id="GO:0051082">
    <property type="term" value="F:unfolded protein binding"/>
    <property type="evidence" value="ECO:0007669"/>
    <property type="project" value="InterPro"/>
</dbReference>
<evidence type="ECO:0000256" key="3">
    <source>
        <dbReference type="ARBA" id="ARBA00022840"/>
    </source>
</evidence>
<name>A0A2N0Z4C2_9BACI</name>
<organism evidence="6 7">
    <name type="scientific">Niallia nealsonii</name>
    <dbReference type="NCBI Taxonomy" id="115979"/>
    <lineage>
        <taxon>Bacteria</taxon>
        <taxon>Bacillati</taxon>
        <taxon>Bacillota</taxon>
        <taxon>Bacilli</taxon>
        <taxon>Bacillales</taxon>
        <taxon>Bacillaceae</taxon>
        <taxon>Niallia</taxon>
    </lineage>
</organism>
<keyword evidence="3" id="KW-0067">ATP-binding</keyword>
<keyword evidence="7" id="KW-1185">Reference proteome</keyword>
<evidence type="ECO:0000313" key="6">
    <source>
        <dbReference type="EMBL" id="PKG24371.1"/>
    </source>
</evidence>
<reference evidence="6 7" key="1">
    <citation type="journal article" date="2003" name="Int. J. Syst. Evol. Microbiol.">
        <title>Bacillus nealsonii sp. nov., isolated from a spacecraft-assembly facility, whose spores are gamma-radiation resistant.</title>
        <authorList>
            <person name="Venkateswaran K."/>
            <person name="Kempf M."/>
            <person name="Chen F."/>
            <person name="Satomi M."/>
            <person name="Nicholson W."/>
            <person name="Kern R."/>
        </authorList>
    </citation>
    <scope>NUCLEOTIDE SEQUENCE [LARGE SCALE GENOMIC DNA]</scope>
    <source>
        <strain evidence="6 7">FO-92</strain>
    </source>
</reference>
<dbReference type="Pfam" id="PF13589">
    <property type="entry name" value="HATPase_c_3"/>
    <property type="match status" value="1"/>
</dbReference>
<dbReference type="GO" id="GO:0005524">
    <property type="term" value="F:ATP binding"/>
    <property type="evidence" value="ECO:0007669"/>
    <property type="project" value="UniProtKB-KW"/>
</dbReference>
<dbReference type="PANTHER" id="PTHR11528">
    <property type="entry name" value="HEAT SHOCK PROTEIN 90 FAMILY MEMBER"/>
    <property type="match status" value="1"/>
</dbReference>
<proteinExistence type="inferred from homology"/>
<dbReference type="Gene3D" id="3.30.565.10">
    <property type="entry name" value="Histidine kinase-like ATPase, C-terminal domain"/>
    <property type="match status" value="1"/>
</dbReference>
<dbReference type="InterPro" id="IPR056471">
    <property type="entry name" value="HD-CE"/>
</dbReference>
<dbReference type="GO" id="GO:0016887">
    <property type="term" value="F:ATP hydrolysis activity"/>
    <property type="evidence" value="ECO:0007669"/>
    <property type="project" value="InterPro"/>
</dbReference>
<comment type="similarity">
    <text evidence="1">Belongs to the heat shock protein 90 family.</text>
</comment>
<gene>
    <name evidence="6" type="ORF">CWS01_07080</name>
</gene>
<dbReference type="OrthoDB" id="9802640at2"/>
<dbReference type="GO" id="GO:0140662">
    <property type="term" value="F:ATP-dependent protein folding chaperone"/>
    <property type="evidence" value="ECO:0007669"/>
    <property type="project" value="InterPro"/>
</dbReference>
<dbReference type="InterPro" id="IPR001404">
    <property type="entry name" value="Hsp90_fam"/>
</dbReference>
<dbReference type="SUPFAM" id="SSF55874">
    <property type="entry name" value="ATPase domain of HSP90 chaperone/DNA topoisomerase II/histidine kinase"/>
    <property type="match status" value="1"/>
</dbReference>
<protein>
    <recommendedName>
        <fullName evidence="5">HD-CE domain-containing protein</fullName>
    </recommendedName>
</protein>
<accession>A0A2N0Z4C2</accession>
<dbReference type="InterPro" id="IPR020575">
    <property type="entry name" value="Hsp90_N"/>
</dbReference>
<dbReference type="EMBL" id="PISE01000014">
    <property type="protein sequence ID" value="PKG24371.1"/>
    <property type="molecule type" value="Genomic_DNA"/>
</dbReference>
<evidence type="ECO:0000259" key="5">
    <source>
        <dbReference type="Pfam" id="PF24391"/>
    </source>
</evidence>
<evidence type="ECO:0000313" key="7">
    <source>
        <dbReference type="Proteomes" id="UP000233375"/>
    </source>
</evidence>
<evidence type="ECO:0000256" key="4">
    <source>
        <dbReference type="ARBA" id="ARBA00023186"/>
    </source>
</evidence>
<dbReference type="InterPro" id="IPR036890">
    <property type="entry name" value="HATPase_C_sf"/>
</dbReference>
<dbReference type="AlphaFoldDB" id="A0A2N0Z4C2"/>